<comment type="caution">
    <text evidence="5">The sequence shown here is derived from an EMBL/GenBank/DDBJ whole genome shotgun (WGS) entry which is preliminary data.</text>
</comment>
<evidence type="ECO:0000256" key="1">
    <source>
        <dbReference type="ARBA" id="ARBA00010928"/>
    </source>
</evidence>
<dbReference type="Proteomes" id="UP000717364">
    <property type="component" value="Unassembled WGS sequence"/>
</dbReference>
<gene>
    <name evidence="5" type="ORF">IXB50_21105</name>
</gene>
<reference evidence="5" key="1">
    <citation type="submission" date="2020-11" db="EMBL/GenBank/DDBJ databases">
        <authorList>
            <person name="Konstantinou D."/>
            <person name="Gkelis S."/>
            <person name="Popin R."/>
            <person name="Fewer D."/>
            <person name="Sivonen K."/>
        </authorList>
    </citation>
    <scope>NUCLEOTIDE SEQUENCE</scope>
    <source>
        <strain evidence="5">TAU-MAC 1115</strain>
    </source>
</reference>
<keyword evidence="6" id="KW-1185">Reference proteome</keyword>
<dbReference type="SUPFAM" id="SSF51735">
    <property type="entry name" value="NAD(P)-binding Rossmann-fold domains"/>
    <property type="match status" value="1"/>
</dbReference>
<sequence>MNDPTRLGIVGAGSISLRGLLPHLTQSDVNDRVVVTAICDPVLERAQAAAQKFGVDHAFATHGDLFTCGHVDAVTIASPIGFHYQQGKQAIAQGLHIHFNKTMTTTVAEATELIELAHQQNVKIVASPGEMLRPLYQQIRRLILEGALGTPTWAIAGAAFGQYHEQESVRQGTDILSNVKPDWYFRAPGGGPLYDMAVYGLHVLTGILGPAKRVTALSGTRIPEREFHGRIIPCNVDDNTLMLLDYGNSLYALVYGVAAGELLKEHVGQPMIFGTHGVISGHLLNGQPIEYPNRIVDIPNANYSFQPHVVGNHRSMEEAHVYEDIMQLIDWIREDRPSIVTAEHACHVIEIIEAAYRAAETGITQNLQTTFESLS</sequence>
<dbReference type="PANTHER" id="PTHR43818">
    <property type="entry name" value="BCDNA.GH03377"/>
    <property type="match status" value="1"/>
</dbReference>
<protein>
    <submittedName>
        <fullName evidence="5">Gfo/Idh/MocA family oxidoreductase</fullName>
    </submittedName>
</protein>
<dbReference type="Pfam" id="PF01408">
    <property type="entry name" value="GFO_IDH_MocA"/>
    <property type="match status" value="1"/>
</dbReference>
<evidence type="ECO:0000259" key="3">
    <source>
        <dbReference type="Pfam" id="PF01408"/>
    </source>
</evidence>
<dbReference type="PANTHER" id="PTHR43818:SF11">
    <property type="entry name" value="BCDNA.GH03377"/>
    <property type="match status" value="1"/>
</dbReference>
<keyword evidence="2" id="KW-0560">Oxidoreductase</keyword>
<dbReference type="InterPro" id="IPR036291">
    <property type="entry name" value="NAD(P)-bd_dom_sf"/>
</dbReference>
<proteinExistence type="inferred from homology"/>
<dbReference type="EMBL" id="JADOES010000066">
    <property type="protein sequence ID" value="MBT9317920.1"/>
    <property type="molecule type" value="Genomic_DNA"/>
</dbReference>
<dbReference type="InterPro" id="IPR050463">
    <property type="entry name" value="Gfo/Idh/MocA_oxidrdct_glycsds"/>
</dbReference>
<reference evidence="5" key="2">
    <citation type="journal article" date="2021" name="Mar. Drugs">
        <title>Genome Reduction and Secondary Metabolism of the Marine Sponge-Associated Cyanobacterium Leptothoe.</title>
        <authorList>
            <person name="Konstantinou D."/>
            <person name="Popin R.V."/>
            <person name="Fewer D.P."/>
            <person name="Sivonen K."/>
            <person name="Gkelis S."/>
        </authorList>
    </citation>
    <scope>NUCLEOTIDE SEQUENCE</scope>
    <source>
        <strain evidence="5">TAU-MAC 1115</strain>
    </source>
</reference>
<dbReference type="GO" id="GO:0016491">
    <property type="term" value="F:oxidoreductase activity"/>
    <property type="evidence" value="ECO:0007669"/>
    <property type="project" value="UniProtKB-KW"/>
</dbReference>
<dbReference type="Pfam" id="PF02894">
    <property type="entry name" value="GFO_IDH_MocA_C"/>
    <property type="match status" value="1"/>
</dbReference>
<dbReference type="SUPFAM" id="SSF55347">
    <property type="entry name" value="Glyceraldehyde-3-phosphate dehydrogenase-like, C-terminal domain"/>
    <property type="match status" value="1"/>
</dbReference>
<organism evidence="5 6">
    <name type="scientific">Leptothoe spongobia TAU-MAC 1115</name>
    <dbReference type="NCBI Taxonomy" id="1967444"/>
    <lineage>
        <taxon>Bacteria</taxon>
        <taxon>Bacillati</taxon>
        <taxon>Cyanobacteriota</taxon>
        <taxon>Cyanophyceae</taxon>
        <taxon>Nodosilineales</taxon>
        <taxon>Cymatolegaceae</taxon>
        <taxon>Leptothoe</taxon>
        <taxon>Leptothoe spongobia</taxon>
    </lineage>
</organism>
<evidence type="ECO:0000313" key="6">
    <source>
        <dbReference type="Proteomes" id="UP000717364"/>
    </source>
</evidence>
<evidence type="ECO:0000313" key="5">
    <source>
        <dbReference type="EMBL" id="MBT9317920.1"/>
    </source>
</evidence>
<dbReference type="InterPro" id="IPR004104">
    <property type="entry name" value="Gfo/Idh/MocA-like_OxRdtase_C"/>
</dbReference>
<comment type="similarity">
    <text evidence="1">Belongs to the Gfo/Idh/MocA family.</text>
</comment>
<dbReference type="AlphaFoldDB" id="A0A947GKT4"/>
<dbReference type="Gene3D" id="3.40.50.720">
    <property type="entry name" value="NAD(P)-binding Rossmann-like Domain"/>
    <property type="match status" value="1"/>
</dbReference>
<accession>A0A947GKT4</accession>
<dbReference type="GO" id="GO:0000166">
    <property type="term" value="F:nucleotide binding"/>
    <property type="evidence" value="ECO:0007669"/>
    <property type="project" value="InterPro"/>
</dbReference>
<feature type="domain" description="Gfo/Idh/MocA-like oxidoreductase C-terminal" evidence="4">
    <location>
        <begin position="141"/>
        <end position="362"/>
    </location>
</feature>
<evidence type="ECO:0000256" key="2">
    <source>
        <dbReference type="ARBA" id="ARBA00023002"/>
    </source>
</evidence>
<dbReference type="InterPro" id="IPR000683">
    <property type="entry name" value="Gfo/Idh/MocA-like_OxRdtase_N"/>
</dbReference>
<dbReference type="Gene3D" id="3.30.360.10">
    <property type="entry name" value="Dihydrodipicolinate Reductase, domain 2"/>
    <property type="match status" value="1"/>
</dbReference>
<feature type="domain" description="Gfo/Idh/MocA-like oxidoreductase N-terminal" evidence="3">
    <location>
        <begin position="6"/>
        <end position="124"/>
    </location>
</feature>
<evidence type="ECO:0000259" key="4">
    <source>
        <dbReference type="Pfam" id="PF02894"/>
    </source>
</evidence>
<name>A0A947GKT4_9CYAN</name>